<evidence type="ECO:0000313" key="3">
    <source>
        <dbReference type="Proteomes" id="UP001154114"/>
    </source>
</evidence>
<feature type="repeat" description="RCC1" evidence="1">
    <location>
        <begin position="252"/>
        <end position="314"/>
    </location>
</feature>
<dbReference type="InterPro" id="IPR052830">
    <property type="entry name" value="RCC1_domain-containing"/>
</dbReference>
<dbReference type="SUPFAM" id="SSF50985">
    <property type="entry name" value="RCC1/BLIP-II"/>
    <property type="match status" value="1"/>
</dbReference>
<evidence type="ECO:0000313" key="2">
    <source>
        <dbReference type="EMBL" id="CAD0195209.1"/>
    </source>
</evidence>
<name>A0A9N8KYP2_CHRIL</name>
<protein>
    <recommendedName>
        <fullName evidence="4">RCC1 domain-containing protein 1</fullName>
    </recommendedName>
</protein>
<dbReference type="PROSITE" id="PS50012">
    <property type="entry name" value="RCC1_3"/>
    <property type="match status" value="2"/>
</dbReference>
<evidence type="ECO:0008006" key="4">
    <source>
        <dbReference type="Google" id="ProtNLM"/>
    </source>
</evidence>
<dbReference type="PANTHER" id="PTHR46849">
    <property type="entry name" value="RCC1 DOMAIN-CONTAINING PROTEIN 1"/>
    <property type="match status" value="1"/>
</dbReference>
<reference evidence="2" key="1">
    <citation type="submission" date="2021-12" db="EMBL/GenBank/DDBJ databases">
        <authorList>
            <person name="King R."/>
        </authorList>
    </citation>
    <scope>NUCLEOTIDE SEQUENCE</scope>
</reference>
<dbReference type="Proteomes" id="UP001154114">
    <property type="component" value="Chromosome 3"/>
</dbReference>
<gene>
    <name evidence="2" type="ORF">CINC_LOCUS9164</name>
</gene>
<dbReference type="InterPro" id="IPR009091">
    <property type="entry name" value="RCC1/BLIP-II"/>
</dbReference>
<proteinExistence type="predicted"/>
<dbReference type="PANTHER" id="PTHR46849:SF1">
    <property type="entry name" value="RCC1 DOMAIN-CONTAINING PROTEIN 1"/>
    <property type="match status" value="1"/>
</dbReference>
<dbReference type="InterPro" id="IPR000408">
    <property type="entry name" value="Reg_chr_condens"/>
</dbReference>
<dbReference type="EMBL" id="LR824006">
    <property type="protein sequence ID" value="CAD0195209.1"/>
    <property type="molecule type" value="Genomic_DNA"/>
</dbReference>
<sequence>MVYYISGSNIFGQWLCDDIVLSGFRIFSPSKEYLDLSLCKNKVVQINWSYNILESNGTFFISGAWGGKEHQLVKIPLPTALPAATATEKDEIIVVGNDYKVVLISKNLNAIWVFELSKELDFKRINFNVEEPLEHCVKKQKLDKRITKAVVTNESCLYLTSEGSVYSGMLPSYVDTKHCKGKVSDIQCGYEHYVLLTDEGKVYTWGNGRRLQLGHGDVSNQDVPTEVDALAGVTIIKISASGWHTLALSICGDVYAWGWNDTGQLGIKHLEKECNASYSVPTLLDLFDVNGKEVIKNIKDISCGSRHSAILLEDNTVWTTGCNKYGQLGFAEEKYPTVNYFKKAFQCYGDCSLMCGPWNTVIISN</sequence>
<keyword evidence="3" id="KW-1185">Reference proteome</keyword>
<dbReference type="PRINTS" id="PR00633">
    <property type="entry name" value="RCCNDNSATION"/>
</dbReference>
<organism evidence="2 3">
    <name type="scientific">Chrysodeixis includens</name>
    <name type="common">Soybean looper</name>
    <name type="synonym">Pseudoplusia includens</name>
    <dbReference type="NCBI Taxonomy" id="689277"/>
    <lineage>
        <taxon>Eukaryota</taxon>
        <taxon>Metazoa</taxon>
        <taxon>Ecdysozoa</taxon>
        <taxon>Arthropoda</taxon>
        <taxon>Hexapoda</taxon>
        <taxon>Insecta</taxon>
        <taxon>Pterygota</taxon>
        <taxon>Neoptera</taxon>
        <taxon>Endopterygota</taxon>
        <taxon>Lepidoptera</taxon>
        <taxon>Glossata</taxon>
        <taxon>Ditrysia</taxon>
        <taxon>Noctuoidea</taxon>
        <taxon>Noctuidae</taxon>
        <taxon>Plusiinae</taxon>
        <taxon>Chrysodeixis</taxon>
    </lineage>
</organism>
<dbReference type="Pfam" id="PF00415">
    <property type="entry name" value="RCC1"/>
    <property type="match status" value="2"/>
</dbReference>
<accession>A0A9N8KYP2</accession>
<dbReference type="OrthoDB" id="5370059at2759"/>
<feature type="repeat" description="RCC1" evidence="1">
    <location>
        <begin position="200"/>
        <end position="251"/>
    </location>
</feature>
<evidence type="ECO:0000256" key="1">
    <source>
        <dbReference type="PROSITE-ProRule" id="PRU00235"/>
    </source>
</evidence>
<dbReference type="AlphaFoldDB" id="A0A9N8KYP2"/>
<dbReference type="Gene3D" id="2.130.10.30">
    <property type="entry name" value="Regulator of chromosome condensation 1/beta-lactamase-inhibitor protein II"/>
    <property type="match status" value="1"/>
</dbReference>